<dbReference type="InterPro" id="IPR003200">
    <property type="entry name" value="Nict_dMeBzImd_PRibTrfase"/>
</dbReference>
<name>A0A2W7BVJ3_9HYPH</name>
<sequence>MAVVREGFAATAAAAVLHRANPAALDHCLLAYVSAPEPGHRQLAEKIGLTPLFDLGMGEGEGTGAALAAGMVKAAGLIHSGMLAALPA</sequence>
<evidence type="ECO:0000313" key="1">
    <source>
        <dbReference type="EMBL" id="PZV34597.1"/>
    </source>
</evidence>
<proteinExistence type="predicted"/>
<dbReference type="Gene3D" id="3.40.50.10210">
    <property type="match status" value="1"/>
</dbReference>
<evidence type="ECO:0008006" key="3">
    <source>
        <dbReference type="Google" id="ProtNLM"/>
    </source>
</evidence>
<dbReference type="GO" id="GO:0008939">
    <property type="term" value="F:nicotinate-nucleotide-dimethylbenzimidazole phosphoribosyltransferase activity"/>
    <property type="evidence" value="ECO:0007669"/>
    <property type="project" value="InterPro"/>
</dbReference>
<gene>
    <name evidence="1" type="ORF">B5V02_31250</name>
</gene>
<dbReference type="AlphaFoldDB" id="A0A2W7BVJ3"/>
<dbReference type="InterPro" id="IPR036087">
    <property type="entry name" value="Nict_dMeBzImd_PRibTrfase_sf"/>
</dbReference>
<keyword evidence="2" id="KW-1185">Reference proteome</keyword>
<protein>
    <recommendedName>
        <fullName evidence="3">Nicotinate-nucleotide--dimethylbenzimidazole phosphoribosyltransferase</fullName>
    </recommendedName>
</protein>
<dbReference type="EMBL" id="MZXV01000070">
    <property type="protein sequence ID" value="PZV34597.1"/>
    <property type="molecule type" value="Genomic_DNA"/>
</dbReference>
<dbReference type="Pfam" id="PF02277">
    <property type="entry name" value="DBI_PRT"/>
    <property type="match status" value="1"/>
</dbReference>
<comment type="caution">
    <text evidence="1">The sequence shown here is derived from an EMBL/GenBank/DDBJ whole genome shotgun (WGS) entry which is preliminary data.</text>
</comment>
<dbReference type="PANTHER" id="PTHR43463">
    <property type="entry name" value="NICOTINATE-NUCLEOTIDE--DIMETHYLBENZIMIDAZOLE PHOSPHORIBOSYLTRANSFERASE"/>
    <property type="match status" value="1"/>
</dbReference>
<dbReference type="SUPFAM" id="SSF52733">
    <property type="entry name" value="Nicotinate mononucleotide:5,6-dimethylbenzimidazole phosphoribosyltransferase (CobT)"/>
    <property type="match status" value="1"/>
</dbReference>
<dbReference type="RefSeq" id="WP_111547912.1">
    <property type="nucleotide sequence ID" value="NZ_MZXV01000070.1"/>
</dbReference>
<organism evidence="1 2">
    <name type="scientific">Mesorhizobium kowhaii</name>
    <dbReference type="NCBI Taxonomy" id="1300272"/>
    <lineage>
        <taxon>Bacteria</taxon>
        <taxon>Pseudomonadati</taxon>
        <taxon>Pseudomonadota</taxon>
        <taxon>Alphaproteobacteria</taxon>
        <taxon>Hyphomicrobiales</taxon>
        <taxon>Phyllobacteriaceae</taxon>
        <taxon>Mesorhizobium</taxon>
    </lineage>
</organism>
<reference evidence="2" key="1">
    <citation type="submission" date="2017-03" db="EMBL/GenBank/DDBJ databases">
        <authorList>
            <person name="Safronova V.I."/>
            <person name="Sazanova A.L."/>
            <person name="Chirak E.R."/>
        </authorList>
    </citation>
    <scope>NUCLEOTIDE SEQUENCE [LARGE SCALE GENOMIC DNA]</scope>
    <source>
        <strain evidence="2">Ach-343</strain>
    </source>
</reference>
<evidence type="ECO:0000313" key="2">
    <source>
        <dbReference type="Proteomes" id="UP000248616"/>
    </source>
</evidence>
<accession>A0A2W7BVJ3</accession>
<dbReference type="PANTHER" id="PTHR43463:SF1">
    <property type="entry name" value="NICOTINATE-NUCLEOTIDE--DIMETHYLBENZIMIDAZOLE PHOSPHORIBOSYLTRANSFERASE"/>
    <property type="match status" value="1"/>
</dbReference>
<dbReference type="Proteomes" id="UP000248616">
    <property type="component" value="Unassembled WGS sequence"/>
</dbReference>